<dbReference type="RefSeq" id="WP_012522833.1">
    <property type="nucleotide sequence ID" value="NC_011144.1"/>
</dbReference>
<dbReference type="Proteomes" id="UP000001868">
    <property type="component" value="Chromosome"/>
</dbReference>
<name>B4RFC2_PHEZH</name>
<accession>B4RFC2</accession>
<dbReference type="KEGG" id="pzu:PHZ_c2282"/>
<feature type="transmembrane region" description="Helical" evidence="1">
    <location>
        <begin position="136"/>
        <end position="155"/>
    </location>
</feature>
<dbReference type="STRING" id="450851.PHZ_c2282"/>
<keyword evidence="1" id="KW-1133">Transmembrane helix</keyword>
<evidence type="ECO:0000313" key="2">
    <source>
        <dbReference type="EMBL" id="ACG78692.1"/>
    </source>
</evidence>
<sequence length="170" mass="18702">MNGGARTLEPWRWLGVPMLQVMGATLLFALPLRVWGLALPEPVFALPVAFAWAVIRPSVLAPFGVALMGFFLDLLWGGPLGLWAVCLLIAYGVALGGRAMLAGQSRGMMWAWYGVLTALSMSAAYLFTMLDAKGMASPLSVFWQFLATVILYPFADRLIERFEDADVRFR</sequence>
<dbReference type="eggNOG" id="ENOG5032AF1">
    <property type="taxonomic scope" value="Bacteria"/>
</dbReference>
<evidence type="ECO:0000256" key="1">
    <source>
        <dbReference type="SAM" id="Phobius"/>
    </source>
</evidence>
<evidence type="ECO:0000313" key="3">
    <source>
        <dbReference type="Proteomes" id="UP000001868"/>
    </source>
</evidence>
<feature type="transmembrane region" description="Helical" evidence="1">
    <location>
        <begin position="12"/>
        <end position="32"/>
    </location>
</feature>
<feature type="transmembrane region" description="Helical" evidence="1">
    <location>
        <begin position="44"/>
        <end position="68"/>
    </location>
</feature>
<keyword evidence="1" id="KW-0472">Membrane</keyword>
<organism evidence="2 3">
    <name type="scientific">Phenylobacterium zucineum (strain HLK1)</name>
    <dbReference type="NCBI Taxonomy" id="450851"/>
    <lineage>
        <taxon>Bacteria</taxon>
        <taxon>Pseudomonadati</taxon>
        <taxon>Pseudomonadota</taxon>
        <taxon>Alphaproteobacteria</taxon>
        <taxon>Caulobacterales</taxon>
        <taxon>Caulobacteraceae</taxon>
        <taxon>Phenylobacterium</taxon>
    </lineage>
</organism>
<dbReference type="EMBL" id="CP000747">
    <property type="protein sequence ID" value="ACG78692.1"/>
    <property type="molecule type" value="Genomic_DNA"/>
</dbReference>
<feature type="transmembrane region" description="Helical" evidence="1">
    <location>
        <begin position="110"/>
        <end position="130"/>
    </location>
</feature>
<protein>
    <recommendedName>
        <fullName evidence="4">Rod shape-determining protein MreD</fullName>
    </recommendedName>
</protein>
<gene>
    <name evidence="2" type="ordered locus">PHZ_c2282</name>
</gene>
<evidence type="ECO:0008006" key="4">
    <source>
        <dbReference type="Google" id="ProtNLM"/>
    </source>
</evidence>
<feature type="transmembrane region" description="Helical" evidence="1">
    <location>
        <begin position="80"/>
        <end position="101"/>
    </location>
</feature>
<dbReference type="HOGENOM" id="CLU_122712_0_0_5"/>
<proteinExistence type="predicted"/>
<dbReference type="AlphaFoldDB" id="B4RFC2"/>
<keyword evidence="1" id="KW-0812">Transmembrane</keyword>
<reference evidence="2 3" key="1">
    <citation type="journal article" date="2008" name="BMC Genomics">
        <title>Complete genome of Phenylobacterium zucineum - a novel facultative intracellular bacterium isolated from human erythroleukemia cell line K562.</title>
        <authorList>
            <person name="Luo Y."/>
            <person name="Xu X."/>
            <person name="Ding Z."/>
            <person name="Liu Z."/>
            <person name="Zhang B."/>
            <person name="Yan Z."/>
            <person name="Sun J."/>
            <person name="Hu S."/>
            <person name="Hu X."/>
        </authorList>
    </citation>
    <scope>NUCLEOTIDE SEQUENCE [LARGE SCALE GENOMIC DNA]</scope>
    <source>
        <strain evidence="2 3">HLK1</strain>
    </source>
</reference>
<dbReference type="OrthoDB" id="7203647at2"/>
<keyword evidence="3" id="KW-1185">Reference proteome</keyword>